<gene>
    <name evidence="2" type="ORF">OD750_023830</name>
</gene>
<dbReference type="AlphaFoldDB" id="A0A9X4BKB8"/>
<accession>A0A9X4BKB8</accession>
<dbReference type="InterPro" id="IPR013429">
    <property type="entry name" value="Regulatory_FmdB_Zinc_ribbon"/>
</dbReference>
<dbReference type="RefSeq" id="WP_263545197.1">
    <property type="nucleotide sequence ID" value="NZ_JAOVZO020000020.1"/>
</dbReference>
<dbReference type="NCBIfam" id="TIGR02605">
    <property type="entry name" value="CxxC_CxxC_SSSS"/>
    <property type="match status" value="1"/>
</dbReference>
<name>A0A9X4BKB8_9GAMM</name>
<feature type="domain" description="Putative regulatory protein FmdB zinc ribbon" evidence="1">
    <location>
        <begin position="1"/>
        <end position="46"/>
    </location>
</feature>
<dbReference type="EMBL" id="JAOVZO020000020">
    <property type="protein sequence ID" value="MDC8015568.1"/>
    <property type="molecule type" value="Genomic_DNA"/>
</dbReference>
<evidence type="ECO:0000313" key="3">
    <source>
        <dbReference type="Proteomes" id="UP001139971"/>
    </source>
</evidence>
<protein>
    <submittedName>
        <fullName evidence="2">Zinc ribbon domain-containing protein</fullName>
    </submittedName>
</protein>
<organism evidence="2 3">
    <name type="scientific">Tahibacter soli</name>
    <dbReference type="NCBI Taxonomy" id="2983605"/>
    <lineage>
        <taxon>Bacteria</taxon>
        <taxon>Pseudomonadati</taxon>
        <taxon>Pseudomonadota</taxon>
        <taxon>Gammaproteobacteria</taxon>
        <taxon>Lysobacterales</taxon>
        <taxon>Rhodanobacteraceae</taxon>
        <taxon>Tahibacter</taxon>
    </lineage>
</organism>
<dbReference type="SMART" id="SM00834">
    <property type="entry name" value="CxxC_CXXC_SSSS"/>
    <property type="match status" value="1"/>
</dbReference>
<comment type="caution">
    <text evidence="2">The sequence shown here is derived from an EMBL/GenBank/DDBJ whole genome shotgun (WGS) entry which is preliminary data.</text>
</comment>
<dbReference type="Pfam" id="PF09723">
    <property type="entry name" value="Zn_ribbon_8"/>
    <property type="match status" value="1"/>
</dbReference>
<sequence length="93" mass="9777">MPIYEYIADTDGCAHCATGFDALQKLADAPLTQCPRCGGQVHRKLSAPSVAIGGAHLTTEKHAGKHGFTQYRRAGGGVYEKTAGKGPKYISGD</sequence>
<proteinExistence type="predicted"/>
<evidence type="ECO:0000259" key="1">
    <source>
        <dbReference type="SMART" id="SM00834"/>
    </source>
</evidence>
<dbReference type="Proteomes" id="UP001139971">
    <property type="component" value="Unassembled WGS sequence"/>
</dbReference>
<evidence type="ECO:0000313" key="2">
    <source>
        <dbReference type="EMBL" id="MDC8015568.1"/>
    </source>
</evidence>
<reference evidence="2" key="1">
    <citation type="submission" date="2023-02" db="EMBL/GenBank/DDBJ databases">
        <title>Tahibacter soli sp. nov. isolated from soil.</title>
        <authorList>
            <person name="Baek J.H."/>
            <person name="Lee J.K."/>
            <person name="Choi D.G."/>
            <person name="Jeon C.O."/>
        </authorList>
    </citation>
    <scope>NUCLEOTIDE SEQUENCE</scope>
    <source>
        <strain evidence="2">BL</strain>
    </source>
</reference>
<keyword evidence="3" id="KW-1185">Reference proteome</keyword>